<dbReference type="EMBL" id="CP017415">
    <property type="protein sequence ID" value="AOU96867.1"/>
    <property type="molecule type" value="Genomic_DNA"/>
</dbReference>
<dbReference type="KEGG" id="aprs:BI364_01555"/>
<sequence>MSVTPPDGWTTSSAGPATWFKRFEFSDYARLRRFLDDMAALAEETGVHPDNIGFGRNYVNVTLEAQAEQDVQQGDFIQRLDRLSEQD</sequence>
<organism evidence="5 6">
    <name type="scientific">Acidihalobacter yilgarnensis</name>
    <dbReference type="NCBI Taxonomy" id="2819280"/>
    <lineage>
        <taxon>Bacteria</taxon>
        <taxon>Pseudomonadati</taxon>
        <taxon>Pseudomonadota</taxon>
        <taxon>Gammaproteobacteria</taxon>
        <taxon>Chromatiales</taxon>
        <taxon>Ectothiorhodospiraceae</taxon>
        <taxon>Acidihalobacter</taxon>
    </lineage>
</organism>
<dbReference type="Proteomes" id="UP000095401">
    <property type="component" value="Chromosome"/>
</dbReference>
<dbReference type="InterPro" id="IPR001533">
    <property type="entry name" value="Pterin_deHydtase"/>
</dbReference>
<evidence type="ECO:0000256" key="2">
    <source>
        <dbReference type="ARBA" id="ARBA00006472"/>
    </source>
</evidence>
<accession>A0A1D8IK64</accession>
<protein>
    <recommendedName>
        <fullName evidence="3">4a-hydroxytetrahydrobiopterin dehydratase</fullName>
        <ecNumber evidence="3">4.2.1.96</ecNumber>
    </recommendedName>
</protein>
<dbReference type="AlphaFoldDB" id="A0A1D8IK64"/>
<gene>
    <name evidence="5" type="ORF">BI364_01555</name>
</gene>
<comment type="catalytic activity">
    <reaction evidence="1">
        <text>(4aS,6R)-4a-hydroxy-L-erythro-5,6,7,8-tetrahydrobiopterin = (6R)-L-erythro-6,7-dihydrobiopterin + H2O</text>
        <dbReference type="Rhea" id="RHEA:11920"/>
        <dbReference type="ChEBI" id="CHEBI:15377"/>
        <dbReference type="ChEBI" id="CHEBI:15642"/>
        <dbReference type="ChEBI" id="CHEBI:43120"/>
        <dbReference type="EC" id="4.2.1.96"/>
    </reaction>
</comment>
<evidence type="ECO:0000256" key="1">
    <source>
        <dbReference type="ARBA" id="ARBA00001554"/>
    </source>
</evidence>
<dbReference type="GO" id="GO:0006729">
    <property type="term" value="P:tetrahydrobiopterin biosynthetic process"/>
    <property type="evidence" value="ECO:0007669"/>
    <property type="project" value="InterPro"/>
</dbReference>
<dbReference type="Gene3D" id="3.30.1360.20">
    <property type="entry name" value="Transcriptional coactivator/pterin dehydratase"/>
    <property type="match status" value="1"/>
</dbReference>
<evidence type="ECO:0000256" key="4">
    <source>
        <dbReference type="ARBA" id="ARBA00023239"/>
    </source>
</evidence>
<name>A0A1D8IK64_9GAMM</name>
<dbReference type="InterPro" id="IPR036428">
    <property type="entry name" value="PCD_sf"/>
</dbReference>
<dbReference type="EC" id="4.2.1.96" evidence="3"/>
<proteinExistence type="inferred from homology"/>
<dbReference type="Pfam" id="PF01329">
    <property type="entry name" value="Pterin_4a"/>
    <property type="match status" value="1"/>
</dbReference>
<dbReference type="RefSeq" id="WP_070077260.1">
    <property type="nucleotide sequence ID" value="NZ_CP017415.1"/>
</dbReference>
<keyword evidence="6" id="KW-1185">Reference proteome</keyword>
<evidence type="ECO:0000313" key="5">
    <source>
        <dbReference type="EMBL" id="AOU96867.1"/>
    </source>
</evidence>
<evidence type="ECO:0000313" key="6">
    <source>
        <dbReference type="Proteomes" id="UP000095401"/>
    </source>
</evidence>
<evidence type="ECO:0000256" key="3">
    <source>
        <dbReference type="ARBA" id="ARBA00013252"/>
    </source>
</evidence>
<reference evidence="6" key="1">
    <citation type="submission" date="2016-09" db="EMBL/GenBank/DDBJ databases">
        <title>Acidihalobacter prosperus F5.</title>
        <authorList>
            <person name="Khaleque H.N."/>
            <person name="Ramsay J.P."/>
            <person name="Kaksonen A.H."/>
            <person name="Boxall N.J."/>
            <person name="Watkin E.L.J."/>
        </authorList>
    </citation>
    <scope>NUCLEOTIDE SEQUENCE [LARGE SCALE GENOMIC DNA]</scope>
    <source>
        <strain evidence="6">F5</strain>
    </source>
</reference>
<dbReference type="GO" id="GO:0008124">
    <property type="term" value="F:4-alpha-hydroxytetrahydrobiopterin dehydratase activity"/>
    <property type="evidence" value="ECO:0007669"/>
    <property type="project" value="UniProtKB-EC"/>
</dbReference>
<keyword evidence="4" id="KW-0456">Lyase</keyword>
<dbReference type="SUPFAM" id="SSF55248">
    <property type="entry name" value="PCD-like"/>
    <property type="match status" value="1"/>
</dbReference>
<comment type="similarity">
    <text evidence="2">Belongs to the pterin-4-alpha-carbinolamine dehydratase family.</text>
</comment>